<dbReference type="Proteomes" id="UP000887013">
    <property type="component" value="Unassembled WGS sequence"/>
</dbReference>
<reference evidence="2" key="1">
    <citation type="submission" date="2020-08" db="EMBL/GenBank/DDBJ databases">
        <title>Multicomponent nature underlies the extraordinary mechanical properties of spider dragline silk.</title>
        <authorList>
            <person name="Kono N."/>
            <person name="Nakamura H."/>
            <person name="Mori M."/>
            <person name="Yoshida Y."/>
            <person name="Ohtoshi R."/>
            <person name="Malay A.D."/>
            <person name="Moran D.A.P."/>
            <person name="Tomita M."/>
            <person name="Numata K."/>
            <person name="Arakawa K."/>
        </authorList>
    </citation>
    <scope>NUCLEOTIDE SEQUENCE</scope>
</reference>
<name>A0A8X6N0N9_NEPPI</name>
<evidence type="ECO:0000313" key="3">
    <source>
        <dbReference type="Proteomes" id="UP000887013"/>
    </source>
</evidence>
<evidence type="ECO:0000313" key="2">
    <source>
        <dbReference type="EMBL" id="GFS87836.1"/>
    </source>
</evidence>
<organism evidence="2 3">
    <name type="scientific">Nephila pilipes</name>
    <name type="common">Giant wood spider</name>
    <name type="synonym">Nephila maculata</name>
    <dbReference type="NCBI Taxonomy" id="299642"/>
    <lineage>
        <taxon>Eukaryota</taxon>
        <taxon>Metazoa</taxon>
        <taxon>Ecdysozoa</taxon>
        <taxon>Arthropoda</taxon>
        <taxon>Chelicerata</taxon>
        <taxon>Arachnida</taxon>
        <taxon>Araneae</taxon>
        <taxon>Araneomorphae</taxon>
        <taxon>Entelegynae</taxon>
        <taxon>Araneoidea</taxon>
        <taxon>Nephilidae</taxon>
        <taxon>Nephila</taxon>
    </lineage>
</organism>
<evidence type="ECO:0000256" key="1">
    <source>
        <dbReference type="SAM" id="MobiDB-lite"/>
    </source>
</evidence>
<dbReference type="EMBL" id="BMAW01099003">
    <property type="protein sequence ID" value="GFS87836.1"/>
    <property type="molecule type" value="Genomic_DNA"/>
</dbReference>
<dbReference type="AlphaFoldDB" id="A0A8X6N0N9"/>
<comment type="caution">
    <text evidence="2">The sequence shown here is derived from an EMBL/GenBank/DDBJ whole genome shotgun (WGS) entry which is preliminary data.</text>
</comment>
<protein>
    <submittedName>
        <fullName evidence="2">Uncharacterized protein</fullName>
    </submittedName>
</protein>
<accession>A0A8X6N0N9</accession>
<feature type="region of interest" description="Disordered" evidence="1">
    <location>
        <begin position="1"/>
        <end position="26"/>
    </location>
</feature>
<proteinExistence type="predicted"/>
<keyword evidence="3" id="KW-1185">Reference proteome</keyword>
<feature type="region of interest" description="Disordered" evidence="1">
    <location>
        <begin position="209"/>
        <end position="230"/>
    </location>
</feature>
<sequence>MVPESQGEMEKTQENHERISQPRCPPPFSLTTPIRIHGRQLLFLRACCRHEMVHVPDGITWAAPGTFPIQAACTRTVPVTTQRSGGCSSHGRHESDSKLPIQLQPFRRWEWHHSGYVDRSMAGRQFLNSHPEESQELIPEVYGCAGVVSTGPHQLITLHHDERLFLHVPVAVRGPQLRSSGRTRARVGHSARRLFRVVIAAAAARLRRGSGRDERRLAGNQHRLSAAEGTRAHRVHVGLQVKRGEESFFPPRETGFPF</sequence>
<feature type="compositionally biased region" description="Basic and acidic residues" evidence="1">
    <location>
        <begin position="8"/>
        <end position="20"/>
    </location>
</feature>
<gene>
    <name evidence="2" type="ORF">NPIL_595601</name>
</gene>
<dbReference type="OrthoDB" id="6432722at2759"/>